<gene>
    <name evidence="1" type="ORF">DQG23_31615</name>
</gene>
<protein>
    <submittedName>
        <fullName evidence="1">DUF2225 domain-containing protein</fullName>
    </submittedName>
</protein>
<accession>A0A329M2U9</accession>
<dbReference type="Pfam" id="PF09986">
    <property type="entry name" value="DUF2225"/>
    <property type="match status" value="1"/>
</dbReference>
<keyword evidence="2" id="KW-1185">Reference proteome</keyword>
<dbReference type="SUPFAM" id="SSF48452">
    <property type="entry name" value="TPR-like"/>
    <property type="match status" value="1"/>
</dbReference>
<evidence type="ECO:0000313" key="2">
    <source>
        <dbReference type="Proteomes" id="UP000250369"/>
    </source>
</evidence>
<organism evidence="1 2">
    <name type="scientific">Paenibacillus contaminans</name>
    <dbReference type="NCBI Taxonomy" id="450362"/>
    <lineage>
        <taxon>Bacteria</taxon>
        <taxon>Bacillati</taxon>
        <taxon>Bacillota</taxon>
        <taxon>Bacilli</taxon>
        <taxon>Bacillales</taxon>
        <taxon>Paenibacillaceae</taxon>
        <taxon>Paenibacillus</taxon>
    </lineage>
</organism>
<name>A0A329M2U9_9BACL</name>
<sequence>MSLDPLFQTKVTCMYCESVFETSRVRPSFKKASGSDTDFYLRYKEVNPDYYVVRVCPVCGFASTENFSDRFVASHRKTFEERVRINWSMRDYGGKRGWDEAMQTFKLALLCAQIKQEKDRIIAGMLHHIAWLWREKEDAEQERRFLEHALNAYVKVYETEGADVNNARLMYLIGELSRRTGRYQDAVKWFGKVINDKKIMDSGMIRASREQWAITREEMLAAQIDLPEEMKQQK</sequence>
<dbReference type="InterPro" id="IPR018708">
    <property type="entry name" value="DUF2225"/>
</dbReference>
<proteinExistence type="predicted"/>
<evidence type="ECO:0000313" key="1">
    <source>
        <dbReference type="EMBL" id="RAV14439.1"/>
    </source>
</evidence>
<dbReference type="AlphaFoldDB" id="A0A329M2U9"/>
<reference evidence="1 2" key="1">
    <citation type="journal article" date="2009" name="Int. J. Syst. Evol. Microbiol.">
        <title>Paenibacillus contaminans sp. nov., isolated from a contaminated laboratory plate.</title>
        <authorList>
            <person name="Chou J.H."/>
            <person name="Lee J.H."/>
            <person name="Lin M.C."/>
            <person name="Chang P.S."/>
            <person name="Arun A.B."/>
            <person name="Young C.C."/>
            <person name="Chen W.M."/>
        </authorList>
    </citation>
    <scope>NUCLEOTIDE SEQUENCE [LARGE SCALE GENOMIC DNA]</scope>
    <source>
        <strain evidence="1 2">CKOBP-6</strain>
    </source>
</reference>
<dbReference type="OrthoDB" id="9780343at2"/>
<dbReference type="InterPro" id="IPR011990">
    <property type="entry name" value="TPR-like_helical_dom_sf"/>
</dbReference>
<dbReference type="EMBL" id="QMFB01000026">
    <property type="protein sequence ID" value="RAV14439.1"/>
    <property type="molecule type" value="Genomic_DNA"/>
</dbReference>
<dbReference type="Proteomes" id="UP000250369">
    <property type="component" value="Unassembled WGS sequence"/>
</dbReference>
<comment type="caution">
    <text evidence="1">The sequence shown here is derived from an EMBL/GenBank/DDBJ whole genome shotgun (WGS) entry which is preliminary data.</text>
</comment>
<dbReference type="Gene3D" id="1.25.40.10">
    <property type="entry name" value="Tetratricopeptide repeat domain"/>
    <property type="match status" value="1"/>
</dbReference>
<dbReference type="RefSeq" id="WP_113035022.1">
    <property type="nucleotide sequence ID" value="NZ_QMFB01000026.1"/>
</dbReference>